<organism evidence="2 4">
    <name type="scientific">Legionella adelaidensis</name>
    <dbReference type="NCBI Taxonomy" id="45056"/>
    <lineage>
        <taxon>Bacteria</taxon>
        <taxon>Pseudomonadati</taxon>
        <taxon>Pseudomonadota</taxon>
        <taxon>Gammaproteobacteria</taxon>
        <taxon>Legionellales</taxon>
        <taxon>Legionellaceae</taxon>
        <taxon>Legionella</taxon>
    </lineage>
</organism>
<name>A0A0W0R2K4_9GAMM</name>
<dbReference type="PANTHER" id="PTHR46361">
    <property type="entry name" value="ELECTRON CARRIER/ PROTEIN DISULFIDE OXIDOREDUCTASE"/>
    <property type="match status" value="1"/>
</dbReference>
<keyword evidence="2" id="KW-0418">Kinase</keyword>
<dbReference type="Proteomes" id="UP000281170">
    <property type="component" value="Plasmid 4"/>
</dbReference>
<dbReference type="PATRIC" id="fig|45056.6.peg.1516"/>
<evidence type="ECO:0000313" key="2">
    <source>
        <dbReference type="EMBL" id="KTC65285.1"/>
    </source>
</evidence>
<feature type="domain" description="DUF547" evidence="1">
    <location>
        <begin position="90"/>
        <end position="204"/>
    </location>
</feature>
<dbReference type="AlphaFoldDB" id="A0A0W0R2K4"/>
<evidence type="ECO:0000313" key="3">
    <source>
        <dbReference type="EMBL" id="VEH81223.1"/>
    </source>
</evidence>
<accession>A0A0W0R2K4</accession>
<dbReference type="EMBL" id="LNKA01000005">
    <property type="protein sequence ID" value="KTC65285.1"/>
    <property type="molecule type" value="Genomic_DNA"/>
</dbReference>
<proteinExistence type="predicted"/>
<dbReference type="OrthoDB" id="526867at2"/>
<dbReference type="KEGG" id="ladl:NCTC12735_00050"/>
<evidence type="ECO:0000259" key="1">
    <source>
        <dbReference type="Pfam" id="PF04784"/>
    </source>
</evidence>
<dbReference type="Pfam" id="PF04784">
    <property type="entry name" value="DUF547"/>
    <property type="match status" value="1"/>
</dbReference>
<keyword evidence="4" id="KW-1185">Reference proteome</keyword>
<dbReference type="InterPro" id="IPR006869">
    <property type="entry name" value="DUF547"/>
</dbReference>
<protein>
    <submittedName>
        <fullName evidence="2">Putative Ser/Thr protein kinase</fullName>
    </submittedName>
</protein>
<dbReference type="GO" id="GO:0016301">
    <property type="term" value="F:kinase activity"/>
    <property type="evidence" value="ECO:0007669"/>
    <property type="project" value="UniProtKB-KW"/>
</dbReference>
<keyword evidence="3" id="KW-0614">Plasmid</keyword>
<dbReference type="RefSeq" id="WP_058462548.1">
    <property type="nucleotide sequence ID" value="NZ_CAAAHS010000012.1"/>
</dbReference>
<evidence type="ECO:0000313" key="5">
    <source>
        <dbReference type="Proteomes" id="UP000281170"/>
    </source>
</evidence>
<keyword evidence="2" id="KW-0808">Transferase</keyword>
<reference evidence="2 4" key="1">
    <citation type="submission" date="2015-11" db="EMBL/GenBank/DDBJ databases">
        <title>Identification of large and diverse effector repertoires of 38 Legionella species.</title>
        <authorList>
            <person name="Burstein D."/>
            <person name="Amaro F."/>
            <person name="Zusman T."/>
            <person name="Lifshitz Z."/>
            <person name="Cohen O."/>
            <person name="Gilbert J.A."/>
            <person name="Pupko T."/>
            <person name="Shuman H.A."/>
            <person name="Segal G."/>
        </authorList>
    </citation>
    <scope>NUCLEOTIDE SEQUENCE [LARGE SCALE GENOMIC DNA]</scope>
    <source>
        <strain evidence="2 4">1762-AUS-E</strain>
    </source>
</reference>
<geneLocation type="plasmid" evidence="3">
    <name>4</name>
</geneLocation>
<sequence>MKKLVLIFIWLILLPGISSASFLKDLWPKWQVNDPLSKEIISHQEWQQFLDRCVVTNKEGINLINYPQLTAENRALLNNYITRMGTIDIKKYNRNEQLAFWLNLYNALTVQAVAEYYPITNILEINTSPGLFSIGPWGASLITIDNTRLSLDEIHNRIIRPIWNDPRTHYAISNGTIGGANLHKKAFIGNTIQQQLNEVARNYINSTRGAQVIEGKLVVSRIYEWFTADFGGTAEDTLLHLREFANEPLSSQLKHVSNISGYTYNWRLNSTLPVIS</sequence>
<reference evidence="3 5" key="2">
    <citation type="submission" date="2018-12" db="EMBL/GenBank/DDBJ databases">
        <authorList>
            <consortium name="Pathogen Informatics"/>
        </authorList>
    </citation>
    <scope>NUCLEOTIDE SEQUENCE [LARGE SCALE GENOMIC DNA]</scope>
    <source>
        <strain evidence="3 5">NCTC12735</strain>
        <plasmid evidence="5">4</plasmid>
    </source>
</reference>
<dbReference type="Proteomes" id="UP000054859">
    <property type="component" value="Unassembled WGS sequence"/>
</dbReference>
<dbReference type="EMBL" id="LR134413">
    <property type="protein sequence ID" value="VEH81223.1"/>
    <property type="molecule type" value="Genomic_DNA"/>
</dbReference>
<dbReference type="STRING" id="45056.Lade_1468"/>
<gene>
    <name evidence="2" type="ORF">Lade_1468</name>
    <name evidence="3" type="ORF">NCTC12735_00050</name>
</gene>
<dbReference type="PANTHER" id="PTHR46361:SF3">
    <property type="entry name" value="ELECTRON CARRIER_ PROTEIN DISULFIDE OXIDOREDUCTASE"/>
    <property type="match status" value="1"/>
</dbReference>
<evidence type="ECO:0000313" key="4">
    <source>
        <dbReference type="Proteomes" id="UP000054859"/>
    </source>
</evidence>